<evidence type="ECO:0000256" key="9">
    <source>
        <dbReference type="RuleBase" id="RU003477"/>
    </source>
</evidence>
<dbReference type="PROSITE" id="PS01108">
    <property type="entry name" value="RIBOSOMAL_L24"/>
    <property type="match status" value="1"/>
</dbReference>
<dbReference type="STRING" id="195883.A0A482XF25"/>
<dbReference type="SUPFAM" id="SSF50104">
    <property type="entry name" value="Translation proteins SH3-like domain"/>
    <property type="match status" value="1"/>
</dbReference>
<dbReference type="Proteomes" id="UP000291343">
    <property type="component" value="Unassembled WGS sequence"/>
</dbReference>
<dbReference type="InterPro" id="IPR005825">
    <property type="entry name" value="Ribosomal_uL24_CS"/>
</dbReference>
<keyword evidence="5" id="KW-0496">Mitochondrion</keyword>
<accession>A0A482XF25</accession>
<evidence type="ECO:0000256" key="3">
    <source>
        <dbReference type="ARBA" id="ARBA00022946"/>
    </source>
</evidence>
<dbReference type="InterPro" id="IPR041988">
    <property type="entry name" value="Ribosomal_uL24_KOW"/>
</dbReference>
<dbReference type="GO" id="GO:0003723">
    <property type="term" value="F:RNA binding"/>
    <property type="evidence" value="ECO:0007669"/>
    <property type="project" value="InterPro"/>
</dbReference>
<dbReference type="InterPro" id="IPR003256">
    <property type="entry name" value="Ribosomal_uL24"/>
</dbReference>
<dbReference type="CDD" id="cd06089">
    <property type="entry name" value="KOW_RPL26"/>
    <property type="match status" value="1"/>
</dbReference>
<protein>
    <recommendedName>
        <fullName evidence="7">Large ribosomal subunit protein uL24m</fullName>
    </recommendedName>
    <alternativeName>
        <fullName evidence="8">39S ribosomal protein L24, mitochondrial</fullName>
    </alternativeName>
</protein>
<dbReference type="EMBL" id="QKKF02011224">
    <property type="protein sequence ID" value="RZF44180.1"/>
    <property type="molecule type" value="Genomic_DNA"/>
</dbReference>
<evidence type="ECO:0000256" key="5">
    <source>
        <dbReference type="ARBA" id="ARBA00023128"/>
    </source>
</evidence>
<dbReference type="SMART" id="SM00739">
    <property type="entry name" value="KOW"/>
    <property type="match status" value="1"/>
</dbReference>
<dbReference type="InParanoid" id="A0A482XF25"/>
<dbReference type="FunCoup" id="A0A482XF25">
    <property type="interactions" value="611"/>
</dbReference>
<dbReference type="PANTHER" id="PTHR12903">
    <property type="entry name" value="MITOCHONDRIAL RIBOSOMAL PROTEIN L24"/>
    <property type="match status" value="1"/>
</dbReference>
<comment type="subcellular location">
    <subcellularLocation>
        <location evidence="1">Mitochondrion</location>
    </subcellularLocation>
</comment>
<sequence>MRLFPNLNSYRNYKRFVGELTKKYGNFPESFLRRRIRQIEFKTPRGFPQYQPRTIERQNFYFGQHRPWTDEFRNQNSISSKTRIIHVEPIRDWSFFKGDRVEILEGKDKGKQGIVNQVVQERNWVYVEGLNCKLKNENKTKKSLGIYYQDEQPLLVTRDVALVDPSDLQPVSVEWRYTEEGEKVRVSKRTGRIIPIPLQAEETLDYKTRGTYVENKEKDTGEDEVLTITYEPKLKTFEMEIMEAMGIVEDRIPKKTYWY</sequence>
<comment type="similarity">
    <text evidence="2 9">Belongs to the universal ribosomal protein uL24 family.</text>
</comment>
<keyword evidence="6 9" id="KW-0687">Ribonucleoprotein</keyword>
<dbReference type="Pfam" id="PF00467">
    <property type="entry name" value="KOW"/>
    <property type="match status" value="1"/>
</dbReference>
<reference evidence="11 12" key="1">
    <citation type="journal article" date="2017" name="Gigascience">
        <title>Genome sequence of the small brown planthopper, Laodelphax striatellus.</title>
        <authorList>
            <person name="Zhu J."/>
            <person name="Jiang F."/>
            <person name="Wang X."/>
            <person name="Yang P."/>
            <person name="Bao Y."/>
            <person name="Zhao W."/>
            <person name="Wang W."/>
            <person name="Lu H."/>
            <person name="Wang Q."/>
            <person name="Cui N."/>
            <person name="Li J."/>
            <person name="Chen X."/>
            <person name="Luo L."/>
            <person name="Yu J."/>
            <person name="Kang L."/>
            <person name="Cui F."/>
        </authorList>
    </citation>
    <scope>NUCLEOTIDE SEQUENCE [LARGE SCALE GENOMIC DNA]</scope>
    <source>
        <strain evidence="11">Lst14</strain>
    </source>
</reference>
<dbReference type="InterPro" id="IPR008991">
    <property type="entry name" value="Translation_prot_SH3-like_sf"/>
</dbReference>
<organism evidence="11 12">
    <name type="scientific">Laodelphax striatellus</name>
    <name type="common">Small brown planthopper</name>
    <name type="synonym">Delphax striatella</name>
    <dbReference type="NCBI Taxonomy" id="195883"/>
    <lineage>
        <taxon>Eukaryota</taxon>
        <taxon>Metazoa</taxon>
        <taxon>Ecdysozoa</taxon>
        <taxon>Arthropoda</taxon>
        <taxon>Hexapoda</taxon>
        <taxon>Insecta</taxon>
        <taxon>Pterygota</taxon>
        <taxon>Neoptera</taxon>
        <taxon>Paraneoptera</taxon>
        <taxon>Hemiptera</taxon>
        <taxon>Auchenorrhyncha</taxon>
        <taxon>Fulgoroidea</taxon>
        <taxon>Delphacidae</taxon>
        <taxon>Criomorphinae</taxon>
        <taxon>Laodelphax</taxon>
    </lineage>
</organism>
<dbReference type="NCBIfam" id="TIGR01079">
    <property type="entry name" value="rplX_bact"/>
    <property type="match status" value="1"/>
</dbReference>
<name>A0A482XF25_LAOST</name>
<evidence type="ECO:0000256" key="1">
    <source>
        <dbReference type="ARBA" id="ARBA00004173"/>
    </source>
</evidence>
<dbReference type="GO" id="GO:0005840">
    <property type="term" value="C:ribosome"/>
    <property type="evidence" value="ECO:0007669"/>
    <property type="project" value="UniProtKB-KW"/>
</dbReference>
<dbReference type="SMR" id="A0A482XF25"/>
<gene>
    <name evidence="11" type="ORF">LSTR_LSTR003820</name>
</gene>
<dbReference type="InterPro" id="IPR005824">
    <property type="entry name" value="KOW"/>
</dbReference>
<evidence type="ECO:0000256" key="6">
    <source>
        <dbReference type="ARBA" id="ARBA00023274"/>
    </source>
</evidence>
<evidence type="ECO:0000256" key="4">
    <source>
        <dbReference type="ARBA" id="ARBA00022980"/>
    </source>
</evidence>
<keyword evidence="12" id="KW-1185">Reference proteome</keyword>
<dbReference type="InterPro" id="IPR057264">
    <property type="entry name" value="Ribosomal_uL24_C"/>
</dbReference>
<evidence type="ECO:0000256" key="2">
    <source>
        <dbReference type="ARBA" id="ARBA00010618"/>
    </source>
</evidence>
<dbReference type="AlphaFoldDB" id="A0A482XF25"/>
<dbReference type="FunFam" id="2.30.30.30:FF:000032">
    <property type="entry name" value="39S ribosomal protein L24, mitochondrial"/>
    <property type="match status" value="1"/>
</dbReference>
<evidence type="ECO:0000256" key="8">
    <source>
        <dbReference type="ARBA" id="ARBA00035357"/>
    </source>
</evidence>
<dbReference type="InterPro" id="IPR014722">
    <property type="entry name" value="Rib_uL2_dom2"/>
</dbReference>
<dbReference type="GO" id="GO:0005739">
    <property type="term" value="C:mitochondrion"/>
    <property type="evidence" value="ECO:0007669"/>
    <property type="project" value="UniProtKB-SubCell"/>
</dbReference>
<evidence type="ECO:0000256" key="7">
    <source>
        <dbReference type="ARBA" id="ARBA00035283"/>
    </source>
</evidence>
<dbReference type="Gene3D" id="2.30.30.30">
    <property type="match status" value="1"/>
</dbReference>
<dbReference type="GO" id="GO:1990904">
    <property type="term" value="C:ribonucleoprotein complex"/>
    <property type="evidence" value="ECO:0007669"/>
    <property type="project" value="UniProtKB-KW"/>
</dbReference>
<evidence type="ECO:0000313" key="11">
    <source>
        <dbReference type="EMBL" id="RZF44180.1"/>
    </source>
</evidence>
<dbReference type="Pfam" id="PF17136">
    <property type="entry name" value="ribosomal_L24"/>
    <property type="match status" value="1"/>
</dbReference>
<dbReference type="GO" id="GO:0003735">
    <property type="term" value="F:structural constituent of ribosome"/>
    <property type="evidence" value="ECO:0007669"/>
    <property type="project" value="InterPro"/>
</dbReference>
<dbReference type="OrthoDB" id="359154at2759"/>
<keyword evidence="3" id="KW-0809">Transit peptide</keyword>
<comment type="caution">
    <text evidence="11">The sequence shown here is derived from an EMBL/GenBank/DDBJ whole genome shotgun (WGS) entry which is preliminary data.</text>
</comment>
<proteinExistence type="inferred from homology"/>
<keyword evidence="4 9" id="KW-0689">Ribosomal protein</keyword>
<dbReference type="GO" id="GO:0006412">
    <property type="term" value="P:translation"/>
    <property type="evidence" value="ECO:0007669"/>
    <property type="project" value="InterPro"/>
</dbReference>
<evidence type="ECO:0000313" key="12">
    <source>
        <dbReference type="Proteomes" id="UP000291343"/>
    </source>
</evidence>
<feature type="domain" description="KOW" evidence="10">
    <location>
        <begin position="94"/>
        <end position="121"/>
    </location>
</feature>
<evidence type="ECO:0000259" key="10">
    <source>
        <dbReference type="SMART" id="SM00739"/>
    </source>
</evidence>